<keyword evidence="4" id="KW-0418">Kinase</keyword>
<keyword evidence="3 7" id="KW-0547">Nucleotide-binding</keyword>
<keyword evidence="2" id="KW-0808">Transferase</keyword>
<feature type="binding site" evidence="7">
    <location>
        <begin position="170"/>
        <end position="171"/>
    </location>
    <ligand>
        <name>ATP</name>
        <dbReference type="ChEBI" id="CHEBI:30616"/>
    </ligand>
</feature>
<dbReference type="Proteomes" id="UP001055712">
    <property type="component" value="Unassembled WGS sequence"/>
</dbReference>
<keyword evidence="5 7" id="KW-0067">ATP-binding</keyword>
<evidence type="ECO:0000256" key="4">
    <source>
        <dbReference type="ARBA" id="ARBA00022777"/>
    </source>
</evidence>
<name>A0A9D4TME2_CHLVU</name>
<dbReference type="AlphaFoldDB" id="A0A9D4TME2"/>
<dbReference type="SUPFAM" id="SSF56112">
    <property type="entry name" value="Protein kinase-like (PK-like)"/>
    <property type="match status" value="1"/>
</dbReference>
<keyword evidence="1" id="KW-0723">Serine/threonine-protein kinase</keyword>
<evidence type="ECO:0000313" key="12">
    <source>
        <dbReference type="Proteomes" id="UP001055712"/>
    </source>
</evidence>
<proteinExistence type="predicted"/>
<dbReference type="InterPro" id="IPR008271">
    <property type="entry name" value="Ser/Thr_kinase_AS"/>
</dbReference>
<feature type="compositionally biased region" description="Gly residues" evidence="9">
    <location>
        <begin position="358"/>
        <end position="370"/>
    </location>
</feature>
<protein>
    <recommendedName>
        <fullName evidence="10">Protein kinase domain-containing protein</fullName>
    </recommendedName>
</protein>
<organism evidence="11 12">
    <name type="scientific">Chlorella vulgaris</name>
    <name type="common">Green alga</name>
    <dbReference type="NCBI Taxonomy" id="3077"/>
    <lineage>
        <taxon>Eukaryota</taxon>
        <taxon>Viridiplantae</taxon>
        <taxon>Chlorophyta</taxon>
        <taxon>core chlorophytes</taxon>
        <taxon>Trebouxiophyceae</taxon>
        <taxon>Chlorellales</taxon>
        <taxon>Chlorellaceae</taxon>
        <taxon>Chlorella clade</taxon>
        <taxon>Chlorella</taxon>
    </lineage>
</organism>
<evidence type="ECO:0000256" key="6">
    <source>
        <dbReference type="PIRSR" id="PIRSR630616-1"/>
    </source>
</evidence>
<accession>A0A9D4TME2</accession>
<dbReference type="SMART" id="SM00220">
    <property type="entry name" value="S_TKc"/>
    <property type="match status" value="1"/>
</dbReference>
<feature type="domain" description="Protein kinase" evidence="10">
    <location>
        <begin position="39"/>
        <end position="310"/>
    </location>
</feature>
<feature type="binding site" evidence="7">
    <location>
        <position position="49"/>
    </location>
    <ligand>
        <name>ATP</name>
        <dbReference type="ChEBI" id="CHEBI:30616"/>
    </ligand>
</feature>
<evidence type="ECO:0000256" key="7">
    <source>
        <dbReference type="PIRSR" id="PIRSR630616-2"/>
    </source>
</evidence>
<feature type="region of interest" description="Disordered" evidence="9">
    <location>
        <begin position="341"/>
        <end position="376"/>
    </location>
</feature>
<feature type="cross-link" description="Glycyl lysine isopeptide (Lys-Gly) (interchain with G-Cter in SUMO2)" evidence="8">
    <location>
        <position position="168"/>
    </location>
</feature>
<feature type="region of interest" description="Disordered" evidence="9">
    <location>
        <begin position="534"/>
        <end position="557"/>
    </location>
</feature>
<dbReference type="GO" id="GO:0005524">
    <property type="term" value="F:ATP binding"/>
    <property type="evidence" value="ECO:0007669"/>
    <property type="project" value="UniProtKB-KW"/>
</dbReference>
<feature type="region of interest" description="Disordered" evidence="9">
    <location>
        <begin position="440"/>
        <end position="487"/>
    </location>
</feature>
<keyword evidence="12" id="KW-1185">Reference proteome</keyword>
<evidence type="ECO:0000256" key="8">
    <source>
        <dbReference type="PIRSR" id="PIRSR630616-3"/>
    </source>
</evidence>
<gene>
    <name evidence="11" type="ORF">D9Q98_005611</name>
</gene>
<comment type="caution">
    <text evidence="11">The sequence shown here is derived from an EMBL/GenBank/DDBJ whole genome shotgun (WGS) entry which is preliminary data.</text>
</comment>
<evidence type="ECO:0000259" key="10">
    <source>
        <dbReference type="PROSITE" id="PS50011"/>
    </source>
</evidence>
<dbReference type="PROSITE" id="PS00108">
    <property type="entry name" value="PROTEIN_KINASE_ST"/>
    <property type="match status" value="1"/>
</dbReference>
<evidence type="ECO:0000256" key="3">
    <source>
        <dbReference type="ARBA" id="ARBA00022741"/>
    </source>
</evidence>
<dbReference type="PANTHER" id="PTHR24350">
    <property type="entry name" value="SERINE/THREONINE-PROTEIN KINASE IAL-RELATED"/>
    <property type="match status" value="1"/>
</dbReference>
<sequence length="557" mass="59524">MPVVEAVAAPAAADDLPVLPSNFFNDPRYTGYWNFHNDFTEVREIGKGKDTLIFAAMCPKLGRRVAVKQYDKSKIQNNKYRAIKREIAMMMFFQRKRLPSVVDYYGAFHDEKHVYIVMEHCGGGDLLEKLLRTKRGMSERTVALEVALPCLAVLQCLHELRIIHRDIKLENIFIDDHGRVKLGDFGLTMSMRQESAISPVGTVEYMAPEVVALPSVDLVASGQILPGNIPPTNEKVDIWALGVTIYELVTGQLPFAGKDKPEIKRSITSNNLSPLPPFLSQQCQSFIHAMLTYNVQERPSCATLLQHPFIAMHCTPLPPPPPKPAPLPSIVTLHAYTPGAEPAVAPGAQPMEVDGCGSRQGGGPGTGGVSSSGSVLAGSPVSGFATPRIAGGSQAPVTVVRDAAVSSAQHSPTILAAQGGLTQRPDPFASPLRPQHDQLAAVDNSSGPVPRKVSFEPFSGGSGKVGGTQGAAQSNPGKGPGGGEQAALVHSSTGFGSAPLMGAVMESPGLASERPRTANMTVGMKTAWRKLFTRRSQHQRLEEAGQRNGRLGSTNVT</sequence>
<dbReference type="EMBL" id="SIDB01000008">
    <property type="protein sequence ID" value="KAI3429523.1"/>
    <property type="molecule type" value="Genomic_DNA"/>
</dbReference>
<feature type="binding site" evidence="7">
    <location>
        <position position="68"/>
    </location>
    <ligand>
        <name>ATP</name>
        <dbReference type="ChEBI" id="CHEBI:30616"/>
    </ligand>
</feature>
<dbReference type="Pfam" id="PF00069">
    <property type="entry name" value="Pkinase"/>
    <property type="match status" value="1"/>
</dbReference>
<evidence type="ECO:0000256" key="1">
    <source>
        <dbReference type="ARBA" id="ARBA00022527"/>
    </source>
</evidence>
<dbReference type="InterPro" id="IPR011009">
    <property type="entry name" value="Kinase-like_dom_sf"/>
</dbReference>
<dbReference type="Gene3D" id="1.10.510.10">
    <property type="entry name" value="Transferase(Phosphotransferase) domain 1"/>
    <property type="match status" value="1"/>
</dbReference>
<feature type="active site" description="Proton acceptor" evidence="6">
    <location>
        <position position="166"/>
    </location>
</feature>
<evidence type="ECO:0000313" key="11">
    <source>
        <dbReference type="EMBL" id="KAI3429523.1"/>
    </source>
</evidence>
<dbReference type="InterPro" id="IPR000719">
    <property type="entry name" value="Prot_kinase_dom"/>
</dbReference>
<reference evidence="11" key="1">
    <citation type="journal article" date="2019" name="Plant J.">
        <title>Chlorella vulgaris genome assembly and annotation reveals the molecular basis for metabolic acclimation to high light conditions.</title>
        <authorList>
            <person name="Cecchin M."/>
            <person name="Marcolungo L."/>
            <person name="Rossato M."/>
            <person name="Girolomoni L."/>
            <person name="Cosentino E."/>
            <person name="Cuine S."/>
            <person name="Li-Beisson Y."/>
            <person name="Delledonne M."/>
            <person name="Ballottari M."/>
        </authorList>
    </citation>
    <scope>NUCLEOTIDE SEQUENCE</scope>
    <source>
        <strain evidence="11">211/11P</strain>
    </source>
</reference>
<dbReference type="InterPro" id="IPR030616">
    <property type="entry name" value="Aur-like"/>
</dbReference>
<feature type="binding site" evidence="7">
    <location>
        <position position="184"/>
    </location>
    <ligand>
        <name>ATP</name>
        <dbReference type="ChEBI" id="CHEBI:30616"/>
    </ligand>
</feature>
<evidence type="ECO:0000256" key="5">
    <source>
        <dbReference type="ARBA" id="ARBA00022840"/>
    </source>
</evidence>
<evidence type="ECO:0000256" key="9">
    <source>
        <dbReference type="SAM" id="MobiDB-lite"/>
    </source>
</evidence>
<dbReference type="OrthoDB" id="377346at2759"/>
<dbReference type="PROSITE" id="PS50011">
    <property type="entry name" value="PROTEIN_KINASE_DOM"/>
    <property type="match status" value="1"/>
</dbReference>
<feature type="compositionally biased region" description="Gly residues" evidence="9">
    <location>
        <begin position="460"/>
        <end position="469"/>
    </location>
</feature>
<dbReference type="GO" id="GO:0004674">
    <property type="term" value="F:protein serine/threonine kinase activity"/>
    <property type="evidence" value="ECO:0007669"/>
    <property type="project" value="UniProtKB-KW"/>
</dbReference>
<reference evidence="11" key="2">
    <citation type="submission" date="2020-11" db="EMBL/GenBank/DDBJ databases">
        <authorList>
            <person name="Cecchin M."/>
            <person name="Marcolungo L."/>
            <person name="Rossato M."/>
            <person name="Girolomoni L."/>
            <person name="Cosentino E."/>
            <person name="Cuine S."/>
            <person name="Li-Beisson Y."/>
            <person name="Delledonne M."/>
            <person name="Ballottari M."/>
        </authorList>
    </citation>
    <scope>NUCLEOTIDE SEQUENCE</scope>
    <source>
        <strain evidence="11">211/11P</strain>
        <tissue evidence="11">Whole cell</tissue>
    </source>
</reference>
<evidence type="ECO:0000256" key="2">
    <source>
        <dbReference type="ARBA" id="ARBA00022679"/>
    </source>
</evidence>